<sequence length="227" mass="25290">MSPHTPAVPGIDTGRGTLPLRERKKLRTRRALTDTALELFLERGFDETTLDELVEAVEVSKRTFFRNFASKEEVALAAEVELWEAYVYEVARAEISGPVLDALRNALSAAVFRLGEDWDRRFIRTRKLVAGTPALRDRSLVLSINVQERLVDVLEGKLGIDGREDVRLRLLGEFSLSAWRCGAKNWVAGRGYGGRRGHGGSDTLVRRVEEAFDAIPDSLSLAVPEAE</sequence>
<feature type="DNA-binding region" description="H-T-H motif" evidence="4">
    <location>
        <begin position="49"/>
        <end position="68"/>
    </location>
</feature>
<dbReference type="EMBL" id="VFML01000001">
    <property type="protein sequence ID" value="TQJ02808.1"/>
    <property type="molecule type" value="Genomic_DNA"/>
</dbReference>
<accession>A0A542DI83</accession>
<dbReference type="GO" id="GO:0003700">
    <property type="term" value="F:DNA-binding transcription factor activity"/>
    <property type="evidence" value="ECO:0007669"/>
    <property type="project" value="TreeGrafter"/>
</dbReference>
<reference evidence="6 7" key="1">
    <citation type="submission" date="2019-06" db="EMBL/GenBank/DDBJ databases">
        <title>Sequencing the genomes of 1000 actinobacteria strains.</title>
        <authorList>
            <person name="Klenk H.-P."/>
        </authorList>
    </citation>
    <scope>NUCLEOTIDE SEQUENCE [LARGE SCALE GENOMIC DNA]</scope>
    <source>
        <strain evidence="6 7">DSM 45679</strain>
    </source>
</reference>
<keyword evidence="7" id="KW-1185">Reference proteome</keyword>
<dbReference type="PROSITE" id="PS50977">
    <property type="entry name" value="HTH_TETR_2"/>
    <property type="match status" value="1"/>
</dbReference>
<evidence type="ECO:0000256" key="2">
    <source>
        <dbReference type="ARBA" id="ARBA00023125"/>
    </source>
</evidence>
<dbReference type="Pfam" id="PF00440">
    <property type="entry name" value="TetR_N"/>
    <property type="match status" value="1"/>
</dbReference>
<dbReference type="PANTHER" id="PTHR30055:SF238">
    <property type="entry name" value="MYCOFACTOCIN BIOSYNTHESIS TRANSCRIPTIONAL REGULATOR MFTR-RELATED"/>
    <property type="match status" value="1"/>
</dbReference>
<dbReference type="AlphaFoldDB" id="A0A542DI83"/>
<dbReference type="SUPFAM" id="SSF46689">
    <property type="entry name" value="Homeodomain-like"/>
    <property type="match status" value="1"/>
</dbReference>
<dbReference type="OrthoDB" id="3296001at2"/>
<proteinExistence type="predicted"/>
<evidence type="ECO:0000256" key="3">
    <source>
        <dbReference type="ARBA" id="ARBA00023163"/>
    </source>
</evidence>
<dbReference type="RefSeq" id="WP_141998083.1">
    <property type="nucleotide sequence ID" value="NZ_VFML01000001.1"/>
</dbReference>
<dbReference type="InterPro" id="IPR009057">
    <property type="entry name" value="Homeodomain-like_sf"/>
</dbReference>
<protein>
    <submittedName>
        <fullName evidence="6">TetR family transcriptional regulator</fullName>
    </submittedName>
</protein>
<evidence type="ECO:0000256" key="1">
    <source>
        <dbReference type="ARBA" id="ARBA00023015"/>
    </source>
</evidence>
<keyword evidence="1" id="KW-0805">Transcription regulation</keyword>
<dbReference type="InterPro" id="IPR050109">
    <property type="entry name" value="HTH-type_TetR-like_transc_reg"/>
</dbReference>
<comment type="caution">
    <text evidence="6">The sequence shown here is derived from an EMBL/GenBank/DDBJ whole genome shotgun (WGS) entry which is preliminary data.</text>
</comment>
<keyword evidence="2 4" id="KW-0238">DNA-binding</keyword>
<dbReference type="GO" id="GO:0000976">
    <property type="term" value="F:transcription cis-regulatory region binding"/>
    <property type="evidence" value="ECO:0007669"/>
    <property type="project" value="TreeGrafter"/>
</dbReference>
<dbReference type="PANTHER" id="PTHR30055">
    <property type="entry name" value="HTH-TYPE TRANSCRIPTIONAL REGULATOR RUTR"/>
    <property type="match status" value="1"/>
</dbReference>
<evidence type="ECO:0000313" key="6">
    <source>
        <dbReference type="EMBL" id="TQJ02808.1"/>
    </source>
</evidence>
<feature type="domain" description="HTH tetR-type" evidence="5">
    <location>
        <begin position="26"/>
        <end position="86"/>
    </location>
</feature>
<keyword evidence="3" id="KW-0804">Transcription</keyword>
<evidence type="ECO:0000256" key="4">
    <source>
        <dbReference type="PROSITE-ProRule" id="PRU00335"/>
    </source>
</evidence>
<dbReference type="InterPro" id="IPR001647">
    <property type="entry name" value="HTH_TetR"/>
</dbReference>
<evidence type="ECO:0000313" key="7">
    <source>
        <dbReference type="Proteomes" id="UP000320876"/>
    </source>
</evidence>
<evidence type="ECO:0000259" key="5">
    <source>
        <dbReference type="PROSITE" id="PS50977"/>
    </source>
</evidence>
<organism evidence="6 7">
    <name type="scientific">Amycolatopsis cihanbeyliensis</name>
    <dbReference type="NCBI Taxonomy" id="1128664"/>
    <lineage>
        <taxon>Bacteria</taxon>
        <taxon>Bacillati</taxon>
        <taxon>Actinomycetota</taxon>
        <taxon>Actinomycetes</taxon>
        <taxon>Pseudonocardiales</taxon>
        <taxon>Pseudonocardiaceae</taxon>
        <taxon>Amycolatopsis</taxon>
    </lineage>
</organism>
<dbReference type="PRINTS" id="PR00455">
    <property type="entry name" value="HTHTETR"/>
</dbReference>
<name>A0A542DI83_AMYCI</name>
<dbReference type="Proteomes" id="UP000320876">
    <property type="component" value="Unassembled WGS sequence"/>
</dbReference>
<dbReference type="Gene3D" id="1.10.357.10">
    <property type="entry name" value="Tetracycline Repressor, domain 2"/>
    <property type="match status" value="1"/>
</dbReference>
<gene>
    <name evidence="6" type="ORF">FB471_2554</name>
</gene>